<reference evidence="2 3" key="1">
    <citation type="journal article" date="2009" name="Science">
        <title>Green evolution and dynamic adaptations revealed by genomes of the marine picoeukaryotes Micromonas.</title>
        <authorList>
            <person name="Worden A.Z."/>
            <person name="Lee J.H."/>
            <person name="Mock T."/>
            <person name="Rouze P."/>
            <person name="Simmons M.P."/>
            <person name="Aerts A.L."/>
            <person name="Allen A.E."/>
            <person name="Cuvelier M.L."/>
            <person name="Derelle E."/>
            <person name="Everett M.V."/>
            <person name="Foulon E."/>
            <person name="Grimwood J."/>
            <person name="Gundlach H."/>
            <person name="Henrissat B."/>
            <person name="Napoli C."/>
            <person name="McDonald S.M."/>
            <person name="Parker M.S."/>
            <person name="Rombauts S."/>
            <person name="Salamov A."/>
            <person name="Von Dassow P."/>
            <person name="Badger J.H."/>
            <person name="Coutinho P.M."/>
            <person name="Demir E."/>
            <person name="Dubchak I."/>
            <person name="Gentemann C."/>
            <person name="Eikrem W."/>
            <person name="Gready J.E."/>
            <person name="John U."/>
            <person name="Lanier W."/>
            <person name="Lindquist E.A."/>
            <person name="Lucas S."/>
            <person name="Mayer K.F."/>
            <person name="Moreau H."/>
            <person name="Not F."/>
            <person name="Otillar R."/>
            <person name="Panaud O."/>
            <person name="Pangilinan J."/>
            <person name="Paulsen I."/>
            <person name="Piegu B."/>
            <person name="Poliakov A."/>
            <person name="Robbens S."/>
            <person name="Schmutz J."/>
            <person name="Toulza E."/>
            <person name="Wyss T."/>
            <person name="Zelensky A."/>
            <person name="Zhou K."/>
            <person name="Armbrust E.V."/>
            <person name="Bhattacharya D."/>
            <person name="Goodenough U.W."/>
            <person name="Van de Peer Y."/>
            <person name="Grigoriev I.V."/>
        </authorList>
    </citation>
    <scope>NUCLEOTIDE SEQUENCE [LARGE SCALE GENOMIC DNA]</scope>
    <source>
        <strain evidence="3">RCC299 / NOUM17</strain>
    </source>
</reference>
<dbReference type="eggNOG" id="ENOG502QPPS">
    <property type="taxonomic scope" value="Eukaryota"/>
</dbReference>
<feature type="region of interest" description="Disordered" evidence="1">
    <location>
        <begin position="870"/>
        <end position="914"/>
    </location>
</feature>
<feature type="compositionally biased region" description="Low complexity" evidence="1">
    <location>
        <begin position="962"/>
        <end position="977"/>
    </location>
</feature>
<protein>
    <submittedName>
        <fullName evidence="2">Uncharacterized protein</fullName>
    </submittedName>
</protein>
<proteinExistence type="predicted"/>
<dbReference type="RefSeq" id="XP_002501006.1">
    <property type="nucleotide sequence ID" value="XM_002500960.1"/>
</dbReference>
<dbReference type="AlphaFoldDB" id="C1E222"/>
<evidence type="ECO:0000256" key="1">
    <source>
        <dbReference type="SAM" id="MobiDB-lite"/>
    </source>
</evidence>
<keyword evidence="3" id="KW-1185">Reference proteome</keyword>
<sequence length="1203" mass="122162">MEEAAPRAAPLQRLGPALRAVLGCDPKALRRAMDSRAAGDGGASSGGGKSVKMARELTDALDDIAAFLAADVAEDADSGAAAAYPAVDPMLEHVVRPANGGVAAGIDATAKSKKVALRIVAWLLASSPRGAGDECAARVGAALARRCAPPTPKRTRLAACIALHHAAVNLVDGLPPSCSPDAIAPGLLATAAEAGEGDAPTRLQAEAADTLLAITTRLAVVDHRALWRALPHLRAVTESVGGWWPAACRAPRIAAREAYTRLRRVEDTGDAEAWSRALANAWMDWAPLLAVRGGLDGITAGAVGRDVDTAVGGEVPSPSHGAGDGVESAQARQLARWLETAAAAASAERTGGHGATAAASERLAHALVAVGLLVGRAGLAGGGESGDAHARAALRNRAADALVPALGSRSGAARDLAASIAACAIGGGWGAEHAALLDGSLAALDDASAVGDVRSTYSGVASLASALVAAEPRAVGFGGTRPGLARVLRTCEHGRTEEARAGALAVIRNVLETAAPGEDVVVGSEAAAITAASLGALKDPTLVVRKAAAATFSALPIPDVLPRLLRALSAKDARERASARESAAGAMRAYTETRGASAALDAFIAAVRPGPGEGDVVSGVSENDAEGSRATSVLRGWSESLTEDQAREVAAGIAAATLRNPGVTALVRVASALAPRVGEPPACRETFAAVRAAWSASRPAEASEASEASSNADDVFERLAPLLVLRTLPLEAWDDDHLFSVDESPSVPDVLLDIALAGAGEHDEVRRVAAELHGRAHPDATSESRGVRLAEAVVDGALGRARACMFSLCSSLAFRGIDACPSHSSTASPAATREVCARILESLGMDDSDEATKTRMGATETLASLVRAELEDADVDRPGDDTDGDDDEPLSLGDEPRGGRAEGGLLEPADGFGQSPLTKSLANIYVDPLAAPTPAARREPLIRVLDGDDGTENVTENVTETGTENVTETGTETIPPRDGSRPTRRRRSATLNGILAALQGSSAPDWTRPADGNPGAATRIRLTLADVLVSVARRPLRDADAAAAFADRALPALAAVAGGSGSAACEKATEKATADANRRDPCDATRAAAFHVAMVAVAPVTGDGEPSGGFRVSGGGRVASHARLLAASCASTLRSSGDVHDSVRVAAARLVTALVAGDDDTLEALAGSIPEVRSALRSAVDTAESEELADSCRRLLTCMGAVA</sequence>
<dbReference type="OrthoDB" id="79603at2759"/>
<dbReference type="PANTHER" id="PTHR37743:SF2">
    <property type="match status" value="1"/>
</dbReference>
<dbReference type="SUPFAM" id="SSF48371">
    <property type="entry name" value="ARM repeat"/>
    <property type="match status" value="1"/>
</dbReference>
<name>C1E222_MICCC</name>
<dbReference type="KEGG" id="mis:MICPUN_99558"/>
<accession>C1E222</accession>
<evidence type="ECO:0000313" key="3">
    <source>
        <dbReference type="Proteomes" id="UP000002009"/>
    </source>
</evidence>
<evidence type="ECO:0000313" key="2">
    <source>
        <dbReference type="EMBL" id="ACO62264.1"/>
    </source>
</evidence>
<dbReference type="PANTHER" id="PTHR37743">
    <property type="entry name" value="ARM REPEAT SUPERFAMILY PROTEIN"/>
    <property type="match status" value="1"/>
</dbReference>
<dbReference type="EMBL" id="CP001324">
    <property type="protein sequence ID" value="ACO62264.1"/>
    <property type="molecule type" value="Genomic_DNA"/>
</dbReference>
<feature type="region of interest" description="Disordered" evidence="1">
    <location>
        <begin position="962"/>
        <end position="986"/>
    </location>
</feature>
<dbReference type="GeneID" id="8242195"/>
<dbReference type="Proteomes" id="UP000002009">
    <property type="component" value="Chromosome 3"/>
</dbReference>
<feature type="region of interest" description="Disordered" evidence="1">
    <location>
        <begin position="309"/>
        <end position="328"/>
    </location>
</feature>
<dbReference type="OMA" id="CEHGRTE"/>
<gene>
    <name evidence="2" type="ORF">MICPUN_99558</name>
</gene>
<dbReference type="InterPro" id="IPR016024">
    <property type="entry name" value="ARM-type_fold"/>
</dbReference>
<dbReference type="InParanoid" id="C1E222"/>
<organism evidence="2 3">
    <name type="scientific">Micromonas commoda (strain RCC299 / NOUM17 / CCMP2709)</name>
    <name type="common">Picoplanktonic green alga</name>
    <dbReference type="NCBI Taxonomy" id="296587"/>
    <lineage>
        <taxon>Eukaryota</taxon>
        <taxon>Viridiplantae</taxon>
        <taxon>Chlorophyta</taxon>
        <taxon>Mamiellophyceae</taxon>
        <taxon>Mamiellales</taxon>
        <taxon>Mamiellaceae</taxon>
        <taxon>Micromonas</taxon>
    </lineage>
</organism>